<feature type="region of interest" description="Disordered" evidence="10">
    <location>
        <begin position="856"/>
        <end position="878"/>
    </location>
</feature>
<feature type="compositionally biased region" description="Polar residues" evidence="10">
    <location>
        <begin position="2161"/>
        <end position="2175"/>
    </location>
</feature>
<feature type="region of interest" description="Disordered" evidence="10">
    <location>
        <begin position="926"/>
        <end position="959"/>
    </location>
</feature>
<keyword evidence="3" id="KW-0597">Phosphoprotein</keyword>
<dbReference type="CDD" id="cd21543">
    <property type="entry name" value="SPOC_SHARP"/>
    <property type="match status" value="1"/>
</dbReference>
<dbReference type="FunFam" id="2.40.290.10:FF:000002">
    <property type="entry name" value="Spen family transcriptional repressor"/>
    <property type="match status" value="1"/>
</dbReference>
<feature type="compositionally biased region" description="Low complexity" evidence="10">
    <location>
        <begin position="2044"/>
        <end position="2057"/>
    </location>
</feature>
<dbReference type="CDD" id="cd12349">
    <property type="entry name" value="RRM2_SHARP"/>
    <property type="match status" value="1"/>
</dbReference>
<dbReference type="SMART" id="SM00360">
    <property type="entry name" value="RRM"/>
    <property type="match status" value="3"/>
</dbReference>
<evidence type="ECO:0000256" key="8">
    <source>
        <dbReference type="ARBA" id="ARBA00023242"/>
    </source>
</evidence>
<dbReference type="FunFam" id="3.30.70.330:FF:000088">
    <property type="entry name" value="msx2-interacting protein-like isoform X1"/>
    <property type="match status" value="1"/>
</dbReference>
<dbReference type="InterPro" id="IPR012921">
    <property type="entry name" value="SPOC_C"/>
</dbReference>
<feature type="compositionally biased region" description="Low complexity" evidence="10">
    <location>
        <begin position="1148"/>
        <end position="1162"/>
    </location>
</feature>
<accession>A0AAV2TD93</accession>
<comment type="caution">
    <text evidence="13">The sequence shown here is derived from an EMBL/GenBank/DDBJ whole genome shotgun (WGS) entry which is preliminary data.</text>
</comment>
<feature type="compositionally biased region" description="Low complexity" evidence="10">
    <location>
        <begin position="97"/>
        <end position="109"/>
    </location>
</feature>
<dbReference type="SUPFAM" id="SSF100939">
    <property type="entry name" value="SPOC domain-like"/>
    <property type="match status" value="1"/>
</dbReference>
<feature type="region of interest" description="Disordered" evidence="10">
    <location>
        <begin position="788"/>
        <end position="829"/>
    </location>
</feature>
<keyword evidence="4 9" id="KW-0694">RNA-binding</keyword>
<dbReference type="Proteomes" id="UP001497525">
    <property type="component" value="Unassembled WGS sequence"/>
</dbReference>
<feature type="domain" description="RRM" evidence="11">
    <location>
        <begin position="175"/>
        <end position="253"/>
    </location>
</feature>
<feature type="region of interest" description="Disordered" evidence="10">
    <location>
        <begin position="2842"/>
        <end position="2881"/>
    </location>
</feature>
<evidence type="ECO:0000256" key="9">
    <source>
        <dbReference type="PROSITE-ProRule" id="PRU00176"/>
    </source>
</evidence>
<evidence type="ECO:0000256" key="3">
    <source>
        <dbReference type="ARBA" id="ARBA00022553"/>
    </source>
</evidence>
<feature type="compositionally biased region" description="Polar residues" evidence="10">
    <location>
        <begin position="1731"/>
        <end position="1746"/>
    </location>
</feature>
<feature type="compositionally biased region" description="Polar residues" evidence="10">
    <location>
        <begin position="1976"/>
        <end position="1993"/>
    </location>
</feature>
<feature type="compositionally biased region" description="Polar residues" evidence="10">
    <location>
        <begin position="1668"/>
        <end position="1680"/>
    </location>
</feature>
<feature type="region of interest" description="Disordered" evidence="10">
    <location>
        <begin position="1142"/>
        <end position="1183"/>
    </location>
</feature>
<feature type="compositionally biased region" description="Polar residues" evidence="10">
    <location>
        <begin position="1821"/>
        <end position="1837"/>
    </location>
</feature>
<feature type="compositionally biased region" description="Polar residues" evidence="10">
    <location>
        <begin position="2010"/>
        <end position="2020"/>
    </location>
</feature>
<feature type="compositionally biased region" description="Polar residues" evidence="10">
    <location>
        <begin position="2080"/>
        <end position="2102"/>
    </location>
</feature>
<dbReference type="Gene3D" id="2.40.290.10">
    <property type="match status" value="1"/>
</dbReference>
<evidence type="ECO:0000256" key="1">
    <source>
        <dbReference type="ARBA" id="ARBA00004123"/>
    </source>
</evidence>
<evidence type="ECO:0000256" key="2">
    <source>
        <dbReference type="ARBA" id="ARBA00005387"/>
    </source>
</evidence>
<feature type="region of interest" description="Disordered" evidence="10">
    <location>
        <begin position="1585"/>
        <end position="1712"/>
    </location>
</feature>
<evidence type="ECO:0000259" key="11">
    <source>
        <dbReference type="PROSITE" id="PS50102"/>
    </source>
</evidence>
<feature type="compositionally biased region" description="Basic residues" evidence="10">
    <location>
        <begin position="1838"/>
        <end position="1847"/>
    </location>
</feature>
<dbReference type="PANTHER" id="PTHR23189">
    <property type="entry name" value="RNA RECOGNITION MOTIF-CONTAINING"/>
    <property type="match status" value="1"/>
</dbReference>
<dbReference type="Pfam" id="PF00076">
    <property type="entry name" value="RRM_1"/>
    <property type="match status" value="1"/>
</dbReference>
<feature type="compositionally biased region" description="Polar residues" evidence="10">
    <location>
        <begin position="549"/>
        <end position="567"/>
    </location>
</feature>
<feature type="compositionally biased region" description="Basic and acidic residues" evidence="10">
    <location>
        <begin position="1994"/>
        <end position="2009"/>
    </location>
</feature>
<evidence type="ECO:0000256" key="7">
    <source>
        <dbReference type="ARBA" id="ARBA00023163"/>
    </source>
</evidence>
<feature type="region of interest" description="Disordered" evidence="10">
    <location>
        <begin position="1731"/>
        <end position="1917"/>
    </location>
</feature>
<name>A0AAV2TD93_CALDB</name>
<dbReference type="InterPro" id="IPR035979">
    <property type="entry name" value="RBD_domain_sf"/>
</dbReference>
<organism evidence="13 14">
    <name type="scientific">Calicophoron daubneyi</name>
    <name type="common">Rumen fluke</name>
    <name type="synonym">Paramphistomum daubneyi</name>
    <dbReference type="NCBI Taxonomy" id="300641"/>
    <lineage>
        <taxon>Eukaryota</taxon>
        <taxon>Metazoa</taxon>
        <taxon>Spiralia</taxon>
        <taxon>Lophotrochozoa</taxon>
        <taxon>Platyhelminthes</taxon>
        <taxon>Trematoda</taxon>
        <taxon>Digenea</taxon>
        <taxon>Plagiorchiida</taxon>
        <taxon>Pronocephalata</taxon>
        <taxon>Paramphistomoidea</taxon>
        <taxon>Paramphistomidae</taxon>
        <taxon>Calicophoron</taxon>
    </lineage>
</organism>
<feature type="compositionally biased region" description="Basic and acidic residues" evidence="10">
    <location>
        <begin position="598"/>
        <end position="609"/>
    </location>
</feature>
<feature type="region of interest" description="Disordered" evidence="10">
    <location>
        <begin position="86"/>
        <end position="109"/>
    </location>
</feature>
<keyword evidence="6" id="KW-0175">Coiled coil</keyword>
<gene>
    <name evidence="13" type="ORF">CDAUBV1_LOCUS6684</name>
</gene>
<sequence length="3310" mass="355372">MFDGPCCVVGGSLIDEHGINSSTSSWIEPCYETVCHGKIQSVRLHTDGVARGAVVAFVDTKSATRAIESTVRLNKVVLSLQYCESSGVPGTTGQDVSSTSSDSSKANNSSLLLHEDAQVVAENLSDSGLPSRELEKRSKSHARPHGCMTPRILANSMDSNSTSATSLSRYTHEKRGLHIRHLPLRSSDTNLREGLFHEYKKHGKITSVVIHGQGEERFCIITFKRSEDAGRAFEVSRGKVFFGTPISVSLHEGLDSEDPDLCPPEHALDEYHPKATKTLFVGNLNSSTITQDELRRCFRVYGEIIEIDIKIQANQPGTSYAFVQYSDIKSVVRALSNQDAIRVGGKTVKLGFGKSQPTNVVWLDNLAPTVNEAFLTRQFRRYGHLTHVVLDKKALRALLYFDKVEMAQRALNETRNRALIGRKVQLDYAGYECQVAFMRRLAKHDGFGQVYDNYRERLQEILSLWPPYGGVLPLFDRQRYLGDIQRDNSNIPSDDGSTSSFQRRSNKHLVSVDRLSNTEHTSSRERGNSLDSTHGRSHSIKNNAPLKPGSTSRQRNIGDTSAENSPSAILGRSATKSHRKRFITASPNSRPSDASHVSAEEGSRVDAHPRNYCPVKSSSPTDTNNSQHWLVNRHAPPAKSNRVVHVSSGLREGNHYLDETDDVSSGSFSPDLDACENSPESSPVRLHNQNSRSPPQFDGDSRDVSSGSSDRKRGSAYFLAARESRTHNYDPGLHTSPPLDSRRLSRKKRNEGPSPSLLHSPPTRTSVSRTLLDTGSALGTEFSRTDVTDDAARARRKSVSRERLVETTLRKSQKPDHFHRRTRPLNLDGTREDISERLISGQERGTSVSLYSSLKASLRPGGQPSYSIPSSSDEAKPGDYRQQLVKDRGHELTTSSTPNDTLTKLEIERAKLLRELSLLNNEVVGGGKARPSANLMRKRTPSRTLQMNEAAPKSRHEEFGHMQDNLAEFRRLPVADTLSQQRSSIDAVDTFSHRTENESSGMQPPTLPPNSASVNGCHSSSSEPGELFSPLPVENPTISPVASPSTRPVDTRISSKSNEATSPLSSAAPADAGFPTSQRGMLITSSPRILMPPEPTSPLTRLSSPGSPLLPVKISSLATDSSVTSNPSFSTLLSPKLSTASATGVLASPPSGVGSTSSLSSSRDPRLAQHTGQTLTDIPPPPPENLKLPLWVDTSIHSEGSLSAKSFVTPVTTKQHSSSVVKLDLPTLGGNDSEHETSSSHDASGCSLDERIRLLDAQLLRSEKARPAVDYSKFRIKRKSDALSSGIAESSSVIGASNNSDVKPTAGVGGVTLTGTLSRVLEESLVCGRGDGAVVSECSTVPATSVGFVPNSPTNSLLTLPFSVPRPADTSEFVKSMLFSSKPSPSTPTEERIAISSTLDSGSRHLSYHCPTPPGIGNTNPLENLLSACSAQPPSSGLTSRQVGSVNSRYFPSNCGVGHVGVNGPQPVGVATRLPSTSQTAPSSTVEALPSKCAENSSLPVKSILKREAIQPSTPSISRSPLADSVLSIKTEMRLSVCNSPHKYDASNESDLKADKSGDIVPAKLLAHPLKTSSGNLTSSVRLGVSASKKATTKTTSCVKRKLPPSTLESSKPLSGSKTQRRNMPRPTLDDSVFKSSLESPGPRPDRTKRPRLDSHGLLSTAEKNHTLSRPNALLNSGQTMKDGGDAHDSRRNTTQAPNQWKRENNLAERTPLFEKHGCVTFNRTQSVENGKLTNKLNTTQSSSKRNAPAGIRRTTLISTKRKVREGKKRPLDSGDSDWEPDVADTSKLLSDTPVDVNPITEGYESMYDKIKRRTSKSADKSSTNTTADTIQCVNRSTQKKHKKQNFNRKSECIDKPSGADSDTDECLSDGSSEADAPKARRNSRSGRLASQSRTVEYSDKMTKQKIPIAAQHKQTTQSTILNKNGGHITKKRKLADNAHSGKSKHLAPPMLENKGQHKINSKPFICSSPKKGNKTTEVTVGSSSVDIPNIRSSSERRKNPVTRVRKDSGQMSDLSSECSIQKKRVKSVSARKTHSLVHRVFASTDSDTPSSLSSSDGLECTEHLNNSSSREKSSKNSSACSVQRSPSPLSRCSTPRISRSCSPDDLGADAAIRHTFGAFNSSFGSKQKSDHVGGQTKVEETSENPASLFKPTPPTLPMFDSSTSGDHLSDSTARAQGRDSAEWNMFTSLGNNPLPTTEGFPVASSPTSVCEAGTKNISDEHDGEVRKVHSDLEDELPSLEKHEEDDYGKLSSTSIVLNESLLPQEDKLNTNDDDLPPPVVAALDLSPHHLSCSECPGPVSSAPASDVIEEVVYDSLEIQVPATEVVPIESTVEDPDSKSQDSPQRNSSHANTEVKCEESTSLEIQPKIFIPAPPTNGAAGLDNTTTNIPLTVCSLTSVSSVSTLASHTSRPATPLSLQSAVLGPFTVLASAAQPNELSKVGQPMLVTVPGPVAGNSLTSGLTLLPASIPVCSGPSAPSSTAQRHVTLLVPATSVSLSGSLLTSGQNLASTAVFAAPTLCSEPGPDTSVRLSSLSMAPELRTPHTVTNVCVKDGNQEVRSTNKTAFTLTVTKPGAVTVTTACLESSLSDASVPVNSTGTANSVTFDPSDFTSYVQRVIERVKQEKDEEILHQREKAKRPKKVTTAVVTIPCSVATCSNTGLLTVVPNPSISSVSPFPLIAPMPTIPGVSVCPKPPTTSAQSAEKFCVQPPTDSRVSLPPSRKPCEVAELKTESALNQSNGYRSKESIVSRVGIDQTNPSVEVSSKIEHETPIEASEVTVSEIPAKPAHRDTVDEVIDAVLSGQFDESEYLQKLLKGTFDHSIALYRGMLQSPSHMVCDTGGLLPNSGEDSAKLDREVEQERTPSSPVSISDATIKAPAPSADLKATDSSASVLTPMHVLTFVAAGAAASVAAQLPHSSAVSPVIATTSTGTQAVTETFSAVTPTVRPPSSGECQTPVSGYVGGLPVESSVPGKSATRIEHLAAHLVSNPFTSYFYSLLAQQQQLSTVPDSAVSHSSVSAKSSNSSLPTSLPSALETSLKSLTMSAISSPNDTADYLAAAATMAAMAAMASPSRLVNGAVPDTTTTTSKTSTFSAISQEQPHLWPTDPYITQSYPVIWQGRLSLKNEEVHVQMHYLSGNQNLLKSCMGVIAEQQSVSGNSVNPNSVLNSNNSNFQAPTEGLPTQLLRIVQRMRLEASQLEGVQRKLRQMNDFCMCLALACAPPATTETTLPSERARMNQILCDTFIKYMVDKSAAGIINVCHPCTQQNLFVIHIFPPCEFARDQLDATAPALSRQLTQNSTPSLLIIITTV</sequence>
<dbReference type="EMBL" id="CAXLJL010000156">
    <property type="protein sequence ID" value="CAL5133447.1"/>
    <property type="molecule type" value="Genomic_DNA"/>
</dbReference>
<dbReference type="Gene3D" id="3.30.70.330">
    <property type="match status" value="3"/>
</dbReference>
<feature type="region of interest" description="Disordered" evidence="10">
    <location>
        <begin position="2123"/>
        <end position="2179"/>
    </location>
</feature>
<dbReference type="GO" id="GO:0005634">
    <property type="term" value="C:nucleus"/>
    <property type="evidence" value="ECO:0007669"/>
    <property type="project" value="UniProtKB-SubCell"/>
</dbReference>
<feature type="compositionally biased region" description="Polar residues" evidence="10">
    <location>
        <begin position="2341"/>
        <end position="2352"/>
    </location>
</feature>
<feature type="domain" description="SPOC" evidence="12">
    <location>
        <begin position="3106"/>
        <end position="3310"/>
    </location>
</feature>
<dbReference type="InterPro" id="IPR012677">
    <property type="entry name" value="Nucleotide-bd_a/b_plait_sf"/>
</dbReference>
<feature type="compositionally biased region" description="Basic and acidic residues" evidence="10">
    <location>
        <begin position="1683"/>
        <end position="1692"/>
    </location>
</feature>
<feature type="compositionally biased region" description="Polar residues" evidence="10">
    <location>
        <begin position="1607"/>
        <end position="1618"/>
    </location>
</feature>
<feature type="compositionally biased region" description="Low complexity" evidence="10">
    <location>
        <begin position="1586"/>
        <end position="1597"/>
    </location>
</feature>
<dbReference type="PROSITE" id="PS50917">
    <property type="entry name" value="SPOC"/>
    <property type="match status" value="1"/>
</dbReference>
<feature type="compositionally biased region" description="Polar residues" evidence="10">
    <location>
        <begin position="616"/>
        <end position="629"/>
    </location>
</feature>
<feature type="compositionally biased region" description="Basic and acidic residues" evidence="10">
    <location>
        <begin position="1701"/>
        <end position="1712"/>
    </location>
</feature>
<feature type="region of interest" description="Disordered" evidence="10">
    <location>
        <begin position="2325"/>
        <end position="2360"/>
    </location>
</feature>
<feature type="compositionally biased region" description="Polar residues" evidence="10">
    <location>
        <begin position="2862"/>
        <end position="2871"/>
    </location>
</feature>
<feature type="compositionally biased region" description="Polar residues" evidence="10">
    <location>
        <begin position="86"/>
        <end position="96"/>
    </location>
</feature>
<evidence type="ECO:0000256" key="5">
    <source>
        <dbReference type="ARBA" id="ARBA00023015"/>
    </source>
</evidence>
<dbReference type="InterPro" id="IPR016194">
    <property type="entry name" value="SPOC-like_C_dom_sf"/>
</dbReference>
<feature type="compositionally biased region" description="Polar residues" evidence="10">
    <location>
        <begin position="1075"/>
        <end position="1087"/>
    </location>
</feature>
<evidence type="ECO:0000313" key="13">
    <source>
        <dbReference type="EMBL" id="CAL5133447.1"/>
    </source>
</evidence>
<evidence type="ECO:0000256" key="4">
    <source>
        <dbReference type="ARBA" id="ARBA00022884"/>
    </source>
</evidence>
<dbReference type="InterPro" id="IPR010912">
    <property type="entry name" value="SPOC_met"/>
</dbReference>
<feature type="compositionally biased region" description="Polar residues" evidence="10">
    <location>
        <begin position="487"/>
        <end position="503"/>
    </location>
</feature>
<feature type="compositionally biased region" description="Polar residues" evidence="10">
    <location>
        <begin position="998"/>
        <end position="1023"/>
    </location>
</feature>
<feature type="domain" description="RRM" evidence="11">
    <location>
        <begin position="359"/>
        <end position="431"/>
    </location>
</feature>
<evidence type="ECO:0000256" key="6">
    <source>
        <dbReference type="ARBA" id="ARBA00023054"/>
    </source>
</evidence>
<dbReference type="InterPro" id="IPR034173">
    <property type="entry name" value="SHARP_RRM2"/>
</dbReference>
<dbReference type="PROSITE" id="PS50102">
    <property type="entry name" value="RRM"/>
    <property type="match status" value="3"/>
</dbReference>
<feature type="region of interest" description="Disordered" evidence="10">
    <location>
        <begin position="124"/>
        <end position="165"/>
    </location>
</feature>
<feature type="compositionally biased region" description="Polar residues" evidence="10">
    <location>
        <begin position="1097"/>
        <end position="1106"/>
    </location>
</feature>
<evidence type="ECO:0000313" key="14">
    <source>
        <dbReference type="Proteomes" id="UP001497525"/>
    </source>
</evidence>
<feature type="region of interest" description="Disordered" evidence="10">
    <location>
        <begin position="992"/>
        <end position="1106"/>
    </location>
</feature>
<proteinExistence type="inferred from homology"/>
<comment type="similarity">
    <text evidence="2">Belongs to the RRM Spen family.</text>
</comment>
<evidence type="ECO:0000256" key="10">
    <source>
        <dbReference type="SAM" id="MobiDB-lite"/>
    </source>
</evidence>
<feature type="region of interest" description="Disordered" evidence="10">
    <location>
        <begin position="486"/>
        <end position="641"/>
    </location>
</feature>
<keyword evidence="5" id="KW-0805">Transcription regulation</keyword>
<dbReference type="GO" id="GO:0003723">
    <property type="term" value="F:RNA binding"/>
    <property type="evidence" value="ECO:0007669"/>
    <property type="project" value="UniProtKB-UniRule"/>
</dbReference>
<comment type="subcellular location">
    <subcellularLocation>
        <location evidence="1">Nucleus</location>
    </subcellularLocation>
</comment>
<feature type="compositionally biased region" description="Polar residues" evidence="10">
    <location>
        <begin position="156"/>
        <end position="165"/>
    </location>
</feature>
<reference evidence="13" key="1">
    <citation type="submission" date="2024-06" db="EMBL/GenBank/DDBJ databases">
        <authorList>
            <person name="Liu X."/>
            <person name="Lenzi L."/>
            <person name="Haldenby T S."/>
            <person name="Uol C."/>
        </authorList>
    </citation>
    <scope>NUCLEOTIDE SEQUENCE</scope>
</reference>
<protein>
    <recommendedName>
        <fullName evidence="15">Msx2-interacting protein</fullName>
    </recommendedName>
</protein>
<feature type="compositionally biased region" description="Basic and acidic residues" evidence="10">
    <location>
        <begin position="1644"/>
        <end position="1655"/>
    </location>
</feature>
<dbReference type="SUPFAM" id="SSF54928">
    <property type="entry name" value="RNA-binding domain, RBD"/>
    <property type="match status" value="2"/>
</dbReference>
<feature type="region of interest" description="Disordered" evidence="10">
    <location>
        <begin position="1933"/>
        <end position="2102"/>
    </location>
</feature>
<dbReference type="Pfam" id="PF07744">
    <property type="entry name" value="SPOC"/>
    <property type="match status" value="1"/>
</dbReference>
<keyword evidence="7" id="KW-0804">Transcription</keyword>
<feature type="compositionally biased region" description="Basic and acidic residues" evidence="10">
    <location>
        <begin position="2849"/>
        <end position="2861"/>
    </location>
</feature>
<dbReference type="InterPro" id="IPR000504">
    <property type="entry name" value="RRM_dom"/>
</dbReference>
<feature type="compositionally biased region" description="Basic and acidic residues" evidence="10">
    <location>
        <begin position="699"/>
        <end position="713"/>
    </location>
</feature>
<feature type="compositionally biased region" description="Basic and acidic residues" evidence="10">
    <location>
        <begin position="788"/>
        <end position="816"/>
    </location>
</feature>
<feature type="region of interest" description="Disordered" evidence="10">
    <location>
        <begin position="654"/>
        <end position="768"/>
    </location>
</feature>
<feature type="compositionally biased region" description="Polar residues" evidence="10">
    <location>
        <begin position="1036"/>
        <end position="1065"/>
    </location>
</feature>
<feature type="domain" description="RRM" evidence="11">
    <location>
        <begin position="277"/>
        <end position="355"/>
    </location>
</feature>
<evidence type="ECO:0008006" key="15">
    <source>
        <dbReference type="Google" id="ProtNLM"/>
    </source>
</evidence>
<evidence type="ECO:0000259" key="12">
    <source>
        <dbReference type="PROSITE" id="PS50917"/>
    </source>
</evidence>
<keyword evidence="8" id="KW-0539">Nucleus</keyword>
<feature type="compositionally biased region" description="Basic residues" evidence="10">
    <location>
        <begin position="2022"/>
        <end position="2038"/>
    </location>
</feature>